<dbReference type="VEuPathDB" id="FungiDB:MUCCIDRAFT_163636"/>
<dbReference type="PROSITE" id="PS50157">
    <property type="entry name" value="ZINC_FINGER_C2H2_2"/>
    <property type="match status" value="3"/>
</dbReference>
<keyword evidence="1" id="KW-0863">Zinc-finger</keyword>
<keyword evidence="4" id="KW-1185">Reference proteome</keyword>
<protein>
    <submittedName>
        <fullName evidence="3">C2H2-type zinc finger transcription factor</fullName>
    </submittedName>
</protein>
<name>A0A162QRS1_MUCCL</name>
<dbReference type="InterPro" id="IPR036236">
    <property type="entry name" value="Znf_C2H2_sf"/>
</dbReference>
<feature type="domain" description="C2H2-type" evidence="2">
    <location>
        <begin position="169"/>
        <end position="195"/>
    </location>
</feature>
<dbReference type="GO" id="GO:0008270">
    <property type="term" value="F:zinc ion binding"/>
    <property type="evidence" value="ECO:0007669"/>
    <property type="project" value="UniProtKB-KW"/>
</dbReference>
<gene>
    <name evidence="3" type="ORF">MUCCIDRAFT_163636</name>
</gene>
<reference evidence="3 4" key="1">
    <citation type="submission" date="2015-06" db="EMBL/GenBank/DDBJ databases">
        <title>Expansion of signal transduction pathways in fungi by whole-genome duplication.</title>
        <authorList>
            <consortium name="DOE Joint Genome Institute"/>
            <person name="Corrochano L.M."/>
            <person name="Kuo A."/>
            <person name="Marcet-Houben M."/>
            <person name="Polaino S."/>
            <person name="Salamov A."/>
            <person name="Villalobos J.M."/>
            <person name="Alvarez M.I."/>
            <person name="Avalos J."/>
            <person name="Benito E.P."/>
            <person name="Benoit I."/>
            <person name="Burger G."/>
            <person name="Camino L.P."/>
            <person name="Canovas D."/>
            <person name="Cerda-Olmedo E."/>
            <person name="Cheng J.-F."/>
            <person name="Dominguez A."/>
            <person name="Elias M."/>
            <person name="Eslava A.P."/>
            <person name="Glaser F."/>
            <person name="Grimwood J."/>
            <person name="Gutierrez G."/>
            <person name="Heitman J."/>
            <person name="Henrissat B."/>
            <person name="Iturriaga E.A."/>
            <person name="Lang B.F."/>
            <person name="Lavin J.L."/>
            <person name="Lee S."/>
            <person name="Li W."/>
            <person name="Lindquist E."/>
            <person name="Lopez-Garcia S."/>
            <person name="Luque E.M."/>
            <person name="Marcos A.T."/>
            <person name="Martin J."/>
            <person name="Mccluskey K."/>
            <person name="Medina H.R."/>
            <person name="Miralles-Duran A."/>
            <person name="Miyazaki A."/>
            <person name="Munoz-Torres E."/>
            <person name="Oguiza J.A."/>
            <person name="Ohm R."/>
            <person name="Olmedo M."/>
            <person name="Orejas M."/>
            <person name="Ortiz-Castellanos L."/>
            <person name="Pisabarro A.G."/>
            <person name="Rodriguez-Romero J."/>
            <person name="Ruiz-Herrera J."/>
            <person name="Ruiz-Vazquez R."/>
            <person name="Sanz C."/>
            <person name="Schackwitz W."/>
            <person name="Schmutz J."/>
            <person name="Shahriari M."/>
            <person name="Shelest E."/>
            <person name="Silva-Franco F."/>
            <person name="Soanes D."/>
            <person name="Syed K."/>
            <person name="Tagua V.G."/>
            <person name="Talbot N.J."/>
            <person name="Thon M."/>
            <person name="De Vries R.P."/>
            <person name="Wiebenga A."/>
            <person name="Yadav J.S."/>
            <person name="Braun E.L."/>
            <person name="Baker S."/>
            <person name="Garre V."/>
            <person name="Horwitz B."/>
            <person name="Torres-Martinez S."/>
            <person name="Idnurm A."/>
            <person name="Herrera-Estrella A."/>
            <person name="Gabaldon T."/>
            <person name="Grigoriev I.V."/>
        </authorList>
    </citation>
    <scope>NUCLEOTIDE SEQUENCE [LARGE SCALE GENOMIC DNA]</scope>
    <source>
        <strain evidence="3 4">CBS 277.49</strain>
    </source>
</reference>
<feature type="domain" description="C2H2-type" evidence="2">
    <location>
        <begin position="141"/>
        <end position="166"/>
    </location>
</feature>
<keyword evidence="1" id="KW-0862">Zinc</keyword>
<dbReference type="Pfam" id="PF00096">
    <property type="entry name" value="zf-C2H2"/>
    <property type="match status" value="1"/>
</dbReference>
<dbReference type="Proteomes" id="UP000077051">
    <property type="component" value="Unassembled WGS sequence"/>
</dbReference>
<dbReference type="Gene3D" id="3.30.160.60">
    <property type="entry name" value="Classic Zinc Finger"/>
    <property type="match status" value="1"/>
</dbReference>
<dbReference type="EMBL" id="AMYB01000005">
    <property type="protein sequence ID" value="OAD01669.1"/>
    <property type="molecule type" value="Genomic_DNA"/>
</dbReference>
<dbReference type="OrthoDB" id="2687452at2759"/>
<dbReference type="InterPro" id="IPR013087">
    <property type="entry name" value="Znf_C2H2_type"/>
</dbReference>
<dbReference type="SMART" id="SM00355">
    <property type="entry name" value="ZnF_C2H2"/>
    <property type="match status" value="3"/>
</dbReference>
<evidence type="ECO:0000313" key="4">
    <source>
        <dbReference type="Proteomes" id="UP000077051"/>
    </source>
</evidence>
<evidence type="ECO:0000259" key="2">
    <source>
        <dbReference type="PROSITE" id="PS50157"/>
    </source>
</evidence>
<comment type="caution">
    <text evidence="3">The sequence shown here is derived from an EMBL/GenBank/DDBJ whole genome shotgun (WGS) entry which is preliminary data.</text>
</comment>
<dbReference type="AlphaFoldDB" id="A0A162QRS1"/>
<evidence type="ECO:0000313" key="3">
    <source>
        <dbReference type="EMBL" id="OAD01669.1"/>
    </source>
</evidence>
<sequence length="201" mass="23714">MAQDFYHLNLFQVNQILKYAGCDPIADTRDTDILSLVNHGLILETKTGATEEERLFLSYFRCVKKRILTTCDPIDYICKTKPSYTCHLCQKIYHHQNNFAKHIKYDHDNVPRKVFRENFLLTEYVHLDHEKIGKAIANKKFECPAQECSVEFDTRFDRLQHYREVHQPYACPREYCEAKFTTTKSLKNHIRTVHAKGVNVQ</sequence>
<dbReference type="PROSITE" id="PS00028">
    <property type="entry name" value="ZINC_FINGER_C2H2_1"/>
    <property type="match status" value="3"/>
</dbReference>
<evidence type="ECO:0000256" key="1">
    <source>
        <dbReference type="PROSITE-ProRule" id="PRU00042"/>
    </source>
</evidence>
<accession>A0A162QRS1</accession>
<organism evidence="3 4">
    <name type="scientific">Mucor lusitanicus CBS 277.49</name>
    <dbReference type="NCBI Taxonomy" id="747725"/>
    <lineage>
        <taxon>Eukaryota</taxon>
        <taxon>Fungi</taxon>
        <taxon>Fungi incertae sedis</taxon>
        <taxon>Mucoromycota</taxon>
        <taxon>Mucoromycotina</taxon>
        <taxon>Mucoromycetes</taxon>
        <taxon>Mucorales</taxon>
        <taxon>Mucorineae</taxon>
        <taxon>Mucoraceae</taxon>
        <taxon>Mucor</taxon>
    </lineage>
</organism>
<dbReference type="SUPFAM" id="SSF57667">
    <property type="entry name" value="beta-beta-alpha zinc fingers"/>
    <property type="match status" value="1"/>
</dbReference>
<feature type="domain" description="C2H2-type" evidence="2">
    <location>
        <begin position="84"/>
        <end position="107"/>
    </location>
</feature>
<proteinExistence type="predicted"/>
<keyword evidence="1" id="KW-0479">Metal-binding</keyword>